<comment type="caution">
    <text evidence="2">The sequence shown here is derived from an EMBL/GenBank/DDBJ whole genome shotgun (WGS) entry which is preliminary data.</text>
</comment>
<proteinExistence type="predicted"/>
<evidence type="ECO:0000256" key="1">
    <source>
        <dbReference type="SAM" id="MobiDB-lite"/>
    </source>
</evidence>
<dbReference type="EMBL" id="LAZR01000159">
    <property type="protein sequence ID" value="KKN85426.1"/>
    <property type="molecule type" value="Genomic_DNA"/>
</dbReference>
<feature type="region of interest" description="Disordered" evidence="1">
    <location>
        <begin position="1"/>
        <end position="26"/>
    </location>
</feature>
<reference evidence="2" key="1">
    <citation type="journal article" date="2015" name="Nature">
        <title>Complex archaea that bridge the gap between prokaryotes and eukaryotes.</title>
        <authorList>
            <person name="Spang A."/>
            <person name="Saw J.H."/>
            <person name="Jorgensen S.L."/>
            <person name="Zaremba-Niedzwiedzka K."/>
            <person name="Martijn J."/>
            <person name="Lind A.E."/>
            <person name="van Eijk R."/>
            <person name="Schleper C."/>
            <person name="Guy L."/>
            <person name="Ettema T.J."/>
        </authorList>
    </citation>
    <scope>NUCLEOTIDE SEQUENCE</scope>
</reference>
<organism evidence="2">
    <name type="scientific">marine sediment metagenome</name>
    <dbReference type="NCBI Taxonomy" id="412755"/>
    <lineage>
        <taxon>unclassified sequences</taxon>
        <taxon>metagenomes</taxon>
        <taxon>ecological metagenomes</taxon>
    </lineage>
</organism>
<dbReference type="AlphaFoldDB" id="A0A0F9WHM1"/>
<evidence type="ECO:0000313" key="2">
    <source>
        <dbReference type="EMBL" id="KKN85426.1"/>
    </source>
</evidence>
<accession>A0A0F9WHM1</accession>
<name>A0A0F9WHM1_9ZZZZ</name>
<sequence>MGVIDSHGHIGHSDDAGVNVGHDGDAIESGGNANDWGASGLVVNSWGVNSLVVNSWGVNSWALSDAFRAPPLDPSTAGLAPHIAPPLLTQGLPAPAGANDAALAKWTFHHGSSLFSAVIEHRLISVFTLNNVA</sequence>
<gene>
    <name evidence="2" type="ORF">LCGC14_0279230</name>
</gene>
<feature type="compositionally biased region" description="Basic and acidic residues" evidence="1">
    <location>
        <begin position="1"/>
        <end position="15"/>
    </location>
</feature>
<protein>
    <submittedName>
        <fullName evidence="2">Uncharacterized protein</fullName>
    </submittedName>
</protein>